<dbReference type="PROSITE" id="PS51257">
    <property type="entry name" value="PROKAR_LIPOPROTEIN"/>
    <property type="match status" value="1"/>
</dbReference>
<accession>A0ABU8BQT3</accession>
<gene>
    <name evidence="2" type="ORF">V6590_02795</name>
</gene>
<dbReference type="EMBL" id="JBALHR010000001">
    <property type="protein sequence ID" value="MEH7827067.1"/>
    <property type="molecule type" value="Genomic_DNA"/>
</dbReference>
<evidence type="ECO:0000313" key="2">
    <source>
        <dbReference type="EMBL" id="MEH7827067.1"/>
    </source>
</evidence>
<organism evidence="2 3">
    <name type="scientific">Gemmobacter denitrificans</name>
    <dbReference type="NCBI Taxonomy" id="3123040"/>
    <lineage>
        <taxon>Bacteria</taxon>
        <taxon>Pseudomonadati</taxon>
        <taxon>Pseudomonadota</taxon>
        <taxon>Alphaproteobacteria</taxon>
        <taxon>Rhodobacterales</taxon>
        <taxon>Paracoccaceae</taxon>
        <taxon>Gemmobacter</taxon>
    </lineage>
</organism>
<feature type="chain" id="PRO_5046198189" description="17 kDa surface antigen" evidence="1">
    <location>
        <begin position="18"/>
        <end position="96"/>
    </location>
</feature>
<dbReference type="Proteomes" id="UP001431963">
    <property type="component" value="Unassembled WGS sequence"/>
</dbReference>
<protein>
    <recommendedName>
        <fullName evidence="4">17 kDa surface antigen</fullName>
    </recommendedName>
</protein>
<comment type="caution">
    <text evidence="2">The sequence shown here is derived from an EMBL/GenBank/DDBJ whole genome shotgun (WGS) entry which is preliminary data.</text>
</comment>
<proteinExistence type="predicted"/>
<sequence>MRLFPIALLGALTLVTAGCVPSQPAYNGGYGQPAQGYGYQPQPANPLQTQSGRAVAGALVGAAIADATDENMVAGAALGALAGGASCGVPGLPPCY</sequence>
<keyword evidence="1" id="KW-0732">Signal</keyword>
<reference evidence="2" key="1">
    <citation type="submission" date="2024-02" db="EMBL/GenBank/DDBJ databases">
        <title>Genome sequences of strain Gemmobacter sp. JM10B15.</title>
        <authorList>
            <person name="Zhang M."/>
        </authorList>
    </citation>
    <scope>NUCLEOTIDE SEQUENCE</scope>
    <source>
        <strain evidence="2">JM10B15</strain>
    </source>
</reference>
<keyword evidence="3" id="KW-1185">Reference proteome</keyword>
<feature type="signal peptide" evidence="1">
    <location>
        <begin position="1"/>
        <end position="17"/>
    </location>
</feature>
<evidence type="ECO:0000256" key="1">
    <source>
        <dbReference type="SAM" id="SignalP"/>
    </source>
</evidence>
<evidence type="ECO:0008006" key="4">
    <source>
        <dbReference type="Google" id="ProtNLM"/>
    </source>
</evidence>
<name>A0ABU8BQT3_9RHOB</name>
<dbReference type="RefSeq" id="WP_335419171.1">
    <property type="nucleotide sequence ID" value="NZ_JBALHR010000001.1"/>
</dbReference>
<evidence type="ECO:0000313" key="3">
    <source>
        <dbReference type="Proteomes" id="UP001431963"/>
    </source>
</evidence>